<evidence type="ECO:0000313" key="2">
    <source>
        <dbReference type="EMBL" id="CRG83457.1"/>
    </source>
</evidence>
<dbReference type="OrthoDB" id="193467at2759"/>
<name>A0A0U1LKB4_TALIS</name>
<evidence type="ECO:0000313" key="3">
    <source>
        <dbReference type="Proteomes" id="UP000054383"/>
    </source>
</evidence>
<proteinExistence type="predicted"/>
<keyword evidence="3" id="KW-1185">Reference proteome</keyword>
<dbReference type="EMBL" id="CVMT01000001">
    <property type="protein sequence ID" value="CRG83457.1"/>
    <property type="molecule type" value="Genomic_DNA"/>
</dbReference>
<feature type="compositionally biased region" description="Polar residues" evidence="1">
    <location>
        <begin position="51"/>
        <end position="65"/>
    </location>
</feature>
<feature type="region of interest" description="Disordered" evidence="1">
    <location>
        <begin position="1"/>
        <end position="115"/>
    </location>
</feature>
<reference evidence="2 3" key="1">
    <citation type="submission" date="2015-04" db="EMBL/GenBank/DDBJ databases">
        <authorList>
            <person name="Syromyatnikov M.Y."/>
            <person name="Popov V.N."/>
        </authorList>
    </citation>
    <scope>NUCLEOTIDE SEQUENCE [LARGE SCALE GENOMIC DNA]</scope>
    <source>
        <strain evidence="2">WF-38-12</strain>
    </source>
</reference>
<protein>
    <recommendedName>
        <fullName evidence="4">Tafazzin</fullName>
    </recommendedName>
</protein>
<sequence>MPKKYNKYASIKPANTVHPSLQGPSTGRQHGSSSASGDRSVNDLIHHLRRTQVTSPGESSANLTGTAPPRTLHPTLRNIFAVPETPPPRPRNNARARFRRTPGPPPPSSWLENTTLDDTRTRKREGVSIGDSQVIHRLERLPGVTFPPKNSLQHTLLKSMATNWMWHVDYDGEFLLELPDRIKILLLSYIGIYSRDVHQNFRANGLYNLFAISDQDNISTVKDVTRLDLGSAVGSWISVKALSNQLLVPAPARNVADTQQERAIPVSWDEASDVEQDFDPVLLPTSPLSKSTPHILRFSNLRYLSLAHPVPVNASWGSLLNMLSHLSTLTHLSLAHWPIPTLTPNSINTRVRHPIIPSLTFAAGGTDTYTADEDNWVEAAGILRKLCRTTYCLKWLDLEGCGEWLGTLIWDGRTTDGEQPYVSPWPEWNGSWRDIEWIGLGPGWLPSSKHISDDDFPSDLPLESSNLAHFPPGFRFRSEPNPDDLTSVLTEDDIRQAKLAVEKQRRINEWRAYENELRKARKVEKHVHAIRRERGGKWIHFSFGGESDEERKFLEKALENIDKR</sequence>
<feature type="compositionally biased region" description="Polar residues" evidence="1">
    <location>
        <begin position="17"/>
        <end position="39"/>
    </location>
</feature>
<dbReference type="OMA" id="GTNYYSH"/>
<gene>
    <name evidence="2" type="ORF">PISL3812_00808</name>
</gene>
<evidence type="ECO:0000256" key="1">
    <source>
        <dbReference type="SAM" id="MobiDB-lite"/>
    </source>
</evidence>
<dbReference type="AlphaFoldDB" id="A0A0U1LKB4"/>
<dbReference type="STRING" id="28573.A0A0U1LKB4"/>
<dbReference type="SUPFAM" id="SSF52047">
    <property type="entry name" value="RNI-like"/>
    <property type="match status" value="1"/>
</dbReference>
<organism evidence="2 3">
    <name type="scientific">Talaromyces islandicus</name>
    <name type="common">Penicillium islandicum</name>
    <dbReference type="NCBI Taxonomy" id="28573"/>
    <lineage>
        <taxon>Eukaryota</taxon>
        <taxon>Fungi</taxon>
        <taxon>Dikarya</taxon>
        <taxon>Ascomycota</taxon>
        <taxon>Pezizomycotina</taxon>
        <taxon>Eurotiomycetes</taxon>
        <taxon>Eurotiomycetidae</taxon>
        <taxon>Eurotiales</taxon>
        <taxon>Trichocomaceae</taxon>
        <taxon>Talaromyces</taxon>
        <taxon>Talaromyces sect. Islandici</taxon>
    </lineage>
</organism>
<dbReference type="Proteomes" id="UP000054383">
    <property type="component" value="Unassembled WGS sequence"/>
</dbReference>
<evidence type="ECO:0008006" key="4">
    <source>
        <dbReference type="Google" id="ProtNLM"/>
    </source>
</evidence>
<accession>A0A0U1LKB4</accession>